<feature type="region of interest" description="Disordered" evidence="1">
    <location>
        <begin position="590"/>
        <end position="612"/>
    </location>
</feature>
<evidence type="ECO:0000313" key="2">
    <source>
        <dbReference type="EMBL" id="TNV13867.1"/>
    </source>
</evidence>
<accession>A0ABY2Y4A6</accession>
<dbReference type="Gene3D" id="2.60.40.10">
    <property type="entry name" value="Immunoglobulins"/>
    <property type="match status" value="1"/>
</dbReference>
<reference evidence="2 3" key="1">
    <citation type="submission" date="2019-06" db="EMBL/GenBank/DDBJ databases">
        <title>Ochrobactrum cricket sp.nov., isolated from the insect Teleogryllus occipitalis living in deserted cropland.</title>
        <authorList>
            <person name="Hu M."/>
        </authorList>
    </citation>
    <scope>NUCLEOTIDE SEQUENCE [LARGE SCALE GENOMIC DNA]</scope>
    <source>
        <strain evidence="2 3">LCB8</strain>
    </source>
</reference>
<evidence type="ECO:0000313" key="3">
    <source>
        <dbReference type="Proteomes" id="UP000312784"/>
    </source>
</evidence>
<proteinExistence type="predicted"/>
<evidence type="ECO:0000256" key="1">
    <source>
        <dbReference type="SAM" id="MobiDB-lite"/>
    </source>
</evidence>
<organism evidence="2 3">
    <name type="scientific">Ochrobactrum teleogrylli</name>
    <dbReference type="NCBI Taxonomy" id="2479765"/>
    <lineage>
        <taxon>Bacteria</taxon>
        <taxon>Pseudomonadati</taxon>
        <taxon>Pseudomonadota</taxon>
        <taxon>Alphaproteobacteria</taxon>
        <taxon>Hyphomicrobiales</taxon>
        <taxon>Brucellaceae</taxon>
        <taxon>Brucella/Ochrobactrum group</taxon>
        <taxon>Ochrobactrum</taxon>
    </lineage>
</organism>
<dbReference type="InterPro" id="IPR013783">
    <property type="entry name" value="Ig-like_fold"/>
</dbReference>
<protein>
    <recommendedName>
        <fullName evidence="4">Big-1 domain-containing protein</fullName>
    </recommendedName>
</protein>
<dbReference type="SUPFAM" id="SSF49373">
    <property type="entry name" value="Invasin/intimin cell-adhesion fragments"/>
    <property type="match status" value="1"/>
</dbReference>
<sequence>MKKKQLLEEAKVSILLHNSGAQPCTDSGQPTPDEIVTVLINVENPGCDDDFTLFVELLEEIPAWIIDDSNPNARTKTNITFPMHGAGEASFSMASSKPGPVTVAVHIDYEDGSKSKEFEQKVHFSETFPDTIELDLSNDDAQADGRATIVAIATAKKDGTPVEGVTVKFELHQLDSAARFLVEAGIDIQPDSDDKIASGQTNENGQVQISFTDTISETGALVGYYKTDTEHNTPTKERPFKFRWPDGVKVNPVGLSLTTNSTDDSERQLVDWGDSTARAFADGQTEITLFAAVRGENNQLLQRGKVRFRIKGTHAKFSGNEDYLSNSKTQAILDLAKDTGYTAKLAITSAEMEESKIIVELLGADSTENDSPEASELNYSFGETWFHVPTIRVEFPGSNVDRRYIYANDLHSVDLRVSVEFADFYGNPIQDHLKPKDPFKDANLISFEQADVLGTGVSEGWTCEPLAENPFTTPIPPNNREGLPGYWGELDAITPVRAFDANKTYSIRCAPTAKTSSYQFGFEITPTARQVVAKSDYGNYTYRMAEDIASKSIRFWAFGIPLNEDQMKTITTMPKIQYCVDDFDTNISVYPDKKQNDKGTSNPSGRDNPENYWRQRSCTVTLKKGDNENFLSQCRVSNISDIPKDYSIKSIAKNLFYYKMYFWPINVYDNSGNNISVPGERIVCGYNDVPRRFELNARPGELHFEWYANFSGCFPEETHQVSTEVKVDIYDQYGNFGSFTITGASMPTSNTQDDFDQWKILQEGTTNRAAGRALSSLQRVPNDIFLKDNTSSTVGNQVDLGNVCFYTKNFGNDDSYYYLTVGKKNNTAPKSDLSLHVRDKYNWPGINGALKCNIVTSNGAYPAECNYMHVKHLFDILWFSVLEADIVDQGSGKDNFNGLLTALQSDSLMIPERCKYVLSPVWETGEIMLYSEYAKQYCYCNGETDSLRMGVYDEGNDNSRKKFWFSVERQTPITDTDVL</sequence>
<keyword evidence="3" id="KW-1185">Reference proteome</keyword>
<name>A0ABY2Y4A6_9HYPH</name>
<evidence type="ECO:0008006" key="4">
    <source>
        <dbReference type="Google" id="ProtNLM"/>
    </source>
</evidence>
<dbReference type="EMBL" id="VEWL01000009">
    <property type="protein sequence ID" value="TNV13867.1"/>
    <property type="molecule type" value="Genomic_DNA"/>
</dbReference>
<dbReference type="Proteomes" id="UP000312784">
    <property type="component" value="Unassembled WGS sequence"/>
</dbReference>
<gene>
    <name evidence="2" type="ORF">FIC94_14780</name>
</gene>
<comment type="caution">
    <text evidence="2">The sequence shown here is derived from an EMBL/GenBank/DDBJ whole genome shotgun (WGS) entry which is preliminary data.</text>
</comment>
<dbReference type="RefSeq" id="WP_140025413.1">
    <property type="nucleotide sequence ID" value="NZ_JBHUFG010000050.1"/>
</dbReference>
<dbReference type="InterPro" id="IPR008964">
    <property type="entry name" value="Invasin/intimin_cell_adhesion"/>
</dbReference>